<dbReference type="GO" id="GO:0006457">
    <property type="term" value="P:protein folding"/>
    <property type="evidence" value="ECO:0007669"/>
    <property type="project" value="TreeGrafter"/>
</dbReference>
<dbReference type="PANTHER" id="PTHR45672">
    <property type="entry name" value="PROTEIN DISULFIDE-ISOMERASE C17H9.14C-RELATED"/>
    <property type="match status" value="1"/>
</dbReference>
<sequence length="147" mass="16510">MVALRKLITIIWFMWVTLGSEQNKIEKLLKNNFNEKLVQATDGAVVKFMIPWCGYCKSTMIPWCGYCKSMKAPFEHAASAVSSMGRNVMFGEVDCAAERELCDTNGITAFPTMVIYRVGGGNDKTKLVGYRNGDTFLTEVKRELGFE</sequence>
<organism evidence="3 4">
    <name type="scientific">Zancudomyces culisetae</name>
    <name type="common">Gut fungus</name>
    <name type="synonym">Smittium culisetae</name>
    <dbReference type="NCBI Taxonomy" id="1213189"/>
    <lineage>
        <taxon>Eukaryota</taxon>
        <taxon>Fungi</taxon>
        <taxon>Fungi incertae sedis</taxon>
        <taxon>Zoopagomycota</taxon>
        <taxon>Kickxellomycotina</taxon>
        <taxon>Harpellomycetes</taxon>
        <taxon>Harpellales</taxon>
        <taxon>Legeriomycetaceae</taxon>
        <taxon>Zancudomyces</taxon>
    </lineage>
</organism>
<evidence type="ECO:0000313" key="3">
    <source>
        <dbReference type="EMBL" id="OMH81105.1"/>
    </source>
</evidence>
<evidence type="ECO:0000259" key="2">
    <source>
        <dbReference type="PROSITE" id="PS51352"/>
    </source>
</evidence>
<evidence type="ECO:0000256" key="1">
    <source>
        <dbReference type="SAM" id="SignalP"/>
    </source>
</evidence>
<keyword evidence="4" id="KW-1185">Reference proteome</keyword>
<dbReference type="InterPro" id="IPR013766">
    <property type="entry name" value="Thioredoxin_domain"/>
</dbReference>
<dbReference type="Pfam" id="PF00085">
    <property type="entry name" value="Thioredoxin"/>
    <property type="match status" value="2"/>
</dbReference>
<dbReference type="GO" id="GO:0003756">
    <property type="term" value="F:protein disulfide isomerase activity"/>
    <property type="evidence" value="ECO:0007669"/>
    <property type="project" value="TreeGrafter"/>
</dbReference>
<keyword evidence="1" id="KW-0732">Signal</keyword>
<comment type="caution">
    <text evidence="3">The sequence shown here is derived from an EMBL/GenBank/DDBJ whole genome shotgun (WGS) entry which is preliminary data.</text>
</comment>
<feature type="domain" description="Thioredoxin" evidence="2">
    <location>
        <begin position="16"/>
        <end position="145"/>
    </location>
</feature>
<dbReference type="InterPro" id="IPR036249">
    <property type="entry name" value="Thioredoxin-like_sf"/>
</dbReference>
<protein>
    <recommendedName>
        <fullName evidence="2">Thioredoxin domain-containing protein</fullName>
    </recommendedName>
</protein>
<dbReference type="PROSITE" id="PS51352">
    <property type="entry name" value="THIOREDOXIN_2"/>
    <property type="match status" value="1"/>
</dbReference>
<dbReference type="AlphaFoldDB" id="A0A1R1PJF2"/>
<reference evidence="4" key="1">
    <citation type="submission" date="2017-01" db="EMBL/GenBank/DDBJ databases">
        <authorList>
            <person name="Wang Y."/>
            <person name="White M."/>
            <person name="Kvist S."/>
            <person name="Moncalvo J.-M."/>
        </authorList>
    </citation>
    <scope>NUCLEOTIDE SEQUENCE [LARGE SCALE GENOMIC DNA]</scope>
    <source>
        <strain evidence="4">COL-18-3</strain>
    </source>
</reference>
<dbReference type="GO" id="GO:0005783">
    <property type="term" value="C:endoplasmic reticulum"/>
    <property type="evidence" value="ECO:0007669"/>
    <property type="project" value="TreeGrafter"/>
</dbReference>
<accession>A0A1R1PJF2</accession>
<dbReference type="Gene3D" id="3.40.30.10">
    <property type="entry name" value="Glutaredoxin"/>
    <property type="match status" value="2"/>
</dbReference>
<dbReference type="CDD" id="cd02961">
    <property type="entry name" value="PDI_a_family"/>
    <property type="match status" value="1"/>
</dbReference>
<dbReference type="InterPro" id="IPR051063">
    <property type="entry name" value="PDI"/>
</dbReference>
<feature type="signal peptide" evidence="1">
    <location>
        <begin position="1"/>
        <end position="19"/>
    </location>
</feature>
<dbReference type="EMBL" id="LSSK01000975">
    <property type="protein sequence ID" value="OMH81105.1"/>
    <property type="molecule type" value="Genomic_DNA"/>
</dbReference>
<evidence type="ECO:0000313" key="4">
    <source>
        <dbReference type="Proteomes" id="UP000188320"/>
    </source>
</evidence>
<dbReference type="Proteomes" id="UP000188320">
    <property type="component" value="Unassembled WGS sequence"/>
</dbReference>
<feature type="chain" id="PRO_5011983218" description="Thioredoxin domain-containing protein" evidence="1">
    <location>
        <begin position="20"/>
        <end position="147"/>
    </location>
</feature>
<name>A0A1R1PJF2_ZANCU</name>
<gene>
    <name evidence="3" type="ORF">AX774_g5450</name>
</gene>
<dbReference type="SUPFAM" id="SSF52833">
    <property type="entry name" value="Thioredoxin-like"/>
    <property type="match status" value="2"/>
</dbReference>
<proteinExistence type="predicted"/>
<dbReference type="OrthoDB" id="72053at2759"/>